<reference evidence="8 10" key="2">
    <citation type="submission" date="2016-05" db="EMBL/GenBank/DDBJ databases">
        <authorList>
            <person name="Prochazka B."/>
            <person name="Indra A."/>
            <person name="Hasenberger P."/>
            <person name="Blaschitz M."/>
            <person name="Wagner L."/>
            <person name="Wewalka G."/>
            <person name="Sorschag S."/>
            <person name="Schmid D."/>
            <person name="Ruppitsch W."/>
        </authorList>
    </citation>
    <scope>NUCLEOTIDE SEQUENCE [LARGE SCALE GENOMIC DNA]</scope>
    <source>
        <strain evidence="8 10">974010_12</strain>
    </source>
</reference>
<dbReference type="Proteomes" id="UP000054715">
    <property type="component" value="Unassembled WGS sequence"/>
</dbReference>
<accession>A0A0W0UJX7</accession>
<dbReference type="InterPro" id="IPR037257">
    <property type="entry name" value="T2SS_E_N_sf"/>
</dbReference>
<sequence>MERTKQEQQLPLVAQLILKSNLINKKKMIHYQQNAAQLEQPLQDYLVTNNLISELKIALLISEHFDIPYLDLDSVEIELTPWHLITDNLMRKLRVAPLMIKKNHLILATDKPEQSIAKEVQFYTGLAVTLTVAETSKLKQLIEKISQRKLREGPTNFKDYSMQQMQNNLPIEVNECSQEDTSIVNFVDNILFNAIKNKASDIHFEVYENYYRIRYRMDGVLTEMATPLIDLAQRITARIKIMANLDISERRIPQDGRFNIKFSEGYSRDCRVNICPTINGEKVVIRILNSEIPQISIESLGFNKMQEKLFLDAIAKPQGMILVTGPTGSGKTVSLYTALRLLNTHEKNISTAEDPVEIKLSGINQVNINPKVGLTFAGTLRAFLRQDPDVIMIGEIRDFETAEMAIKAAQTGHLVLTTLHTNSAAETLTRLVNIGISSFNIAGSITLLMAQRLIRRLCQHCKQIQTDLTMYQLKQLDIDMRTSSISIYKAKGCKYCMNGYNGRIGIFEVMAISPTIEQLILSGKSTDELLKQAQEEGMLTLYQSGLEKVKEGITTIEELNRVVMH</sequence>
<keyword evidence="3" id="KW-0963">Cytoplasm</keyword>
<dbReference type="InterPro" id="IPR001482">
    <property type="entry name" value="T2SS/T4SS_dom"/>
</dbReference>
<evidence type="ECO:0000256" key="1">
    <source>
        <dbReference type="ARBA" id="ARBA00004496"/>
    </source>
</evidence>
<dbReference type="STRING" id="455.Ljam_2421"/>
<feature type="domain" description="Bacterial type II secretion system protein E" evidence="6">
    <location>
        <begin position="384"/>
        <end position="398"/>
    </location>
</feature>
<dbReference type="EMBL" id="LYOZ01000010">
    <property type="protein sequence ID" value="OCH98549.1"/>
    <property type="molecule type" value="Genomic_DNA"/>
</dbReference>
<dbReference type="PATRIC" id="fig|455.5.peg.2545"/>
<protein>
    <submittedName>
        <fullName evidence="7">Pilus assembly protein PilB</fullName>
    </submittedName>
    <submittedName>
        <fullName evidence="8">Type IV-A pilus assembly ATPase PilB</fullName>
    </submittedName>
</protein>
<reference evidence="7 9" key="1">
    <citation type="submission" date="2015-11" db="EMBL/GenBank/DDBJ databases">
        <title>Genomic analysis of 38 Legionella species identifies large and diverse effector repertoires.</title>
        <authorList>
            <person name="Burstein D."/>
            <person name="Amaro F."/>
            <person name="Zusman T."/>
            <person name="Lifshitz Z."/>
            <person name="Cohen O."/>
            <person name="Gilbert J.A."/>
            <person name="Pupko T."/>
            <person name="Shuman H.A."/>
            <person name="Segal G."/>
        </authorList>
    </citation>
    <scope>NUCLEOTIDE SEQUENCE [LARGE SCALE GENOMIC DNA]</scope>
    <source>
        <strain evidence="7 9">JA-26-G1-E2</strain>
    </source>
</reference>
<dbReference type="InterPro" id="IPR013374">
    <property type="entry name" value="ATPase_typ4_pilus-assembl_PilB"/>
</dbReference>
<dbReference type="Gene3D" id="3.30.300.160">
    <property type="entry name" value="Type II secretion system, protein E, N-terminal domain"/>
    <property type="match status" value="1"/>
</dbReference>
<dbReference type="CDD" id="cd01129">
    <property type="entry name" value="PulE-GspE-like"/>
    <property type="match status" value="1"/>
</dbReference>
<evidence type="ECO:0000259" key="6">
    <source>
        <dbReference type="PROSITE" id="PS00662"/>
    </source>
</evidence>
<evidence type="ECO:0000313" key="7">
    <source>
        <dbReference type="EMBL" id="KTD08226.1"/>
    </source>
</evidence>
<dbReference type="Pfam" id="PF05157">
    <property type="entry name" value="MshEN"/>
    <property type="match status" value="1"/>
</dbReference>
<dbReference type="FunFam" id="3.40.50.300:FF:000398">
    <property type="entry name" value="Type IV pilus assembly ATPase PilB"/>
    <property type="match status" value="1"/>
</dbReference>
<dbReference type="Gene3D" id="3.30.450.90">
    <property type="match status" value="1"/>
</dbReference>
<evidence type="ECO:0000256" key="4">
    <source>
        <dbReference type="ARBA" id="ARBA00022741"/>
    </source>
</evidence>
<dbReference type="AlphaFoldDB" id="A0A0W0UJX7"/>
<evidence type="ECO:0000313" key="8">
    <source>
        <dbReference type="EMBL" id="OCH98549.1"/>
    </source>
</evidence>
<dbReference type="OrthoDB" id="9804785at2"/>
<keyword evidence="4" id="KW-0547">Nucleotide-binding</keyword>
<proteinExistence type="inferred from homology"/>
<dbReference type="Gene3D" id="3.40.50.300">
    <property type="entry name" value="P-loop containing nucleotide triphosphate hydrolases"/>
    <property type="match status" value="1"/>
</dbReference>
<dbReference type="GO" id="GO:0009297">
    <property type="term" value="P:pilus assembly"/>
    <property type="evidence" value="ECO:0007669"/>
    <property type="project" value="InterPro"/>
</dbReference>
<comment type="subcellular location">
    <subcellularLocation>
        <location evidence="1">Cytoplasm</location>
    </subcellularLocation>
</comment>
<dbReference type="Proteomes" id="UP000093336">
    <property type="component" value="Unassembled WGS sequence"/>
</dbReference>
<dbReference type="InterPro" id="IPR007831">
    <property type="entry name" value="T2SS_GspE_N"/>
</dbReference>
<keyword evidence="5" id="KW-0067">ATP-binding</keyword>
<organism evidence="7 9">
    <name type="scientific">Legionella jamestowniensis</name>
    <dbReference type="NCBI Taxonomy" id="455"/>
    <lineage>
        <taxon>Bacteria</taxon>
        <taxon>Pseudomonadati</taxon>
        <taxon>Pseudomonadota</taxon>
        <taxon>Gammaproteobacteria</taxon>
        <taxon>Legionellales</taxon>
        <taxon>Legionellaceae</taxon>
        <taxon>Legionella</taxon>
    </lineage>
</organism>
<dbReference type="GO" id="GO:0005737">
    <property type="term" value="C:cytoplasm"/>
    <property type="evidence" value="ECO:0007669"/>
    <property type="project" value="UniProtKB-SubCell"/>
</dbReference>
<dbReference type="GO" id="GO:0005886">
    <property type="term" value="C:plasma membrane"/>
    <property type="evidence" value="ECO:0007669"/>
    <property type="project" value="TreeGrafter"/>
</dbReference>
<dbReference type="NCBIfam" id="TIGR02538">
    <property type="entry name" value="type_IV_pilB"/>
    <property type="match status" value="1"/>
</dbReference>
<dbReference type="SUPFAM" id="SSF52540">
    <property type="entry name" value="P-loop containing nucleoside triphosphate hydrolases"/>
    <property type="match status" value="1"/>
</dbReference>
<dbReference type="GO" id="GO:0005524">
    <property type="term" value="F:ATP binding"/>
    <property type="evidence" value="ECO:0007669"/>
    <property type="project" value="UniProtKB-KW"/>
</dbReference>
<dbReference type="PANTHER" id="PTHR30258">
    <property type="entry name" value="TYPE II SECRETION SYSTEM PROTEIN GSPE-RELATED"/>
    <property type="match status" value="1"/>
</dbReference>
<comment type="similarity">
    <text evidence="2">Belongs to the GSP E family.</text>
</comment>
<evidence type="ECO:0000313" key="10">
    <source>
        <dbReference type="Proteomes" id="UP000093336"/>
    </source>
</evidence>
<evidence type="ECO:0000313" key="9">
    <source>
        <dbReference type="Proteomes" id="UP000054715"/>
    </source>
</evidence>
<dbReference type="PANTHER" id="PTHR30258:SF1">
    <property type="entry name" value="PROTEIN TRANSPORT PROTEIN HOFB HOMOLOG"/>
    <property type="match status" value="1"/>
</dbReference>
<gene>
    <name evidence="7" type="primary">pilB</name>
    <name evidence="8" type="ORF">A8135_00455</name>
    <name evidence="7" type="ORF">Ljam_2421</name>
</gene>
<name>A0A0W0UJX7_9GAMM</name>
<dbReference type="GO" id="GO:0016887">
    <property type="term" value="F:ATP hydrolysis activity"/>
    <property type="evidence" value="ECO:0007669"/>
    <property type="project" value="InterPro"/>
</dbReference>
<evidence type="ECO:0000256" key="2">
    <source>
        <dbReference type="ARBA" id="ARBA00006611"/>
    </source>
</evidence>
<evidence type="ECO:0000256" key="5">
    <source>
        <dbReference type="ARBA" id="ARBA00022840"/>
    </source>
</evidence>
<dbReference type="InterPro" id="IPR027417">
    <property type="entry name" value="P-loop_NTPase"/>
</dbReference>
<dbReference type="Pfam" id="PF00437">
    <property type="entry name" value="T2SSE"/>
    <property type="match status" value="1"/>
</dbReference>
<dbReference type="EMBL" id="LNYG01000013">
    <property type="protein sequence ID" value="KTD08226.1"/>
    <property type="molecule type" value="Genomic_DNA"/>
</dbReference>
<evidence type="ECO:0000256" key="3">
    <source>
        <dbReference type="ARBA" id="ARBA00022490"/>
    </source>
</evidence>
<dbReference type="InterPro" id="IPR003593">
    <property type="entry name" value="AAA+_ATPase"/>
</dbReference>
<dbReference type="PROSITE" id="PS00662">
    <property type="entry name" value="T2SP_E"/>
    <property type="match status" value="1"/>
</dbReference>
<keyword evidence="10" id="KW-1185">Reference proteome</keyword>
<dbReference type="RefSeq" id="WP_058450273.1">
    <property type="nucleotide sequence ID" value="NZ_CAAAJF010000011.1"/>
</dbReference>
<comment type="caution">
    <text evidence="7">The sequence shown here is derived from an EMBL/GenBank/DDBJ whole genome shotgun (WGS) entry which is preliminary data.</text>
</comment>
<dbReference type="SUPFAM" id="SSF160246">
    <property type="entry name" value="EspE N-terminal domain-like"/>
    <property type="match status" value="1"/>
</dbReference>
<dbReference type="SMART" id="SM00382">
    <property type="entry name" value="AAA"/>
    <property type="match status" value="1"/>
</dbReference>